<organism evidence="1">
    <name type="scientific">marine metagenome</name>
    <dbReference type="NCBI Taxonomy" id="408172"/>
    <lineage>
        <taxon>unclassified sequences</taxon>
        <taxon>metagenomes</taxon>
        <taxon>ecological metagenomes</taxon>
    </lineage>
</organism>
<name>A0A382B924_9ZZZZ</name>
<feature type="non-terminal residue" evidence="1">
    <location>
        <position position="25"/>
    </location>
</feature>
<accession>A0A382B924</accession>
<sequence>MILFKYLVGSVKAISPVNSTAGMSA</sequence>
<dbReference type="AlphaFoldDB" id="A0A382B924"/>
<proteinExistence type="predicted"/>
<reference evidence="1" key="1">
    <citation type="submission" date="2018-05" db="EMBL/GenBank/DDBJ databases">
        <authorList>
            <person name="Lanie J.A."/>
            <person name="Ng W.-L."/>
            <person name="Kazmierczak K.M."/>
            <person name="Andrzejewski T.M."/>
            <person name="Davidsen T.M."/>
            <person name="Wayne K.J."/>
            <person name="Tettelin H."/>
            <person name="Glass J.I."/>
            <person name="Rusch D."/>
            <person name="Podicherti R."/>
            <person name="Tsui H.-C.T."/>
            <person name="Winkler M.E."/>
        </authorList>
    </citation>
    <scope>NUCLEOTIDE SEQUENCE</scope>
</reference>
<dbReference type="EMBL" id="UINC01028742">
    <property type="protein sequence ID" value="SVB10268.1"/>
    <property type="molecule type" value="Genomic_DNA"/>
</dbReference>
<evidence type="ECO:0000313" key="1">
    <source>
        <dbReference type="EMBL" id="SVB10268.1"/>
    </source>
</evidence>
<gene>
    <name evidence="1" type="ORF">METZ01_LOCUS163122</name>
</gene>
<protein>
    <submittedName>
        <fullName evidence="1">Uncharacterized protein</fullName>
    </submittedName>
</protein>